<reference evidence="9 10" key="1">
    <citation type="submission" date="2018-04" db="EMBL/GenBank/DDBJ databases">
        <title>Genomic Encyclopedia of Archaeal and Bacterial Type Strains, Phase II (KMG-II): from individual species to whole genera.</title>
        <authorList>
            <person name="Goeker M."/>
        </authorList>
    </citation>
    <scope>NUCLEOTIDE SEQUENCE [LARGE SCALE GENOMIC DNA]</scope>
    <source>
        <strain evidence="9 10">DSM 45169</strain>
    </source>
</reference>
<dbReference type="InterPro" id="IPR020781">
    <property type="entry name" value="ATPase_OSCP/d_CS"/>
</dbReference>
<evidence type="ECO:0000256" key="3">
    <source>
        <dbReference type="ARBA" id="ARBA00022781"/>
    </source>
</evidence>
<evidence type="ECO:0000256" key="1">
    <source>
        <dbReference type="ARBA" id="ARBA00004370"/>
    </source>
</evidence>
<evidence type="ECO:0000256" key="6">
    <source>
        <dbReference type="ARBA" id="ARBA00023196"/>
    </source>
</evidence>
<keyword evidence="7 8" id="KW-0066">ATP synthesis</keyword>
<dbReference type="GO" id="GO:0005886">
    <property type="term" value="C:plasma membrane"/>
    <property type="evidence" value="ECO:0007669"/>
    <property type="project" value="UniProtKB-SubCell"/>
</dbReference>
<gene>
    <name evidence="8" type="primary">atpH</name>
    <name evidence="9" type="ORF">C8J48_3078</name>
</gene>
<dbReference type="SUPFAM" id="SSF47928">
    <property type="entry name" value="N-terminal domain of the delta subunit of the F1F0-ATP synthase"/>
    <property type="match status" value="1"/>
</dbReference>
<comment type="function">
    <text evidence="8">This protein is part of the stalk that links CF(0) to CF(1). It either transmits conformational changes from CF(0) to CF(1) or is implicated in proton conduction.</text>
</comment>
<dbReference type="PANTHER" id="PTHR11910">
    <property type="entry name" value="ATP SYNTHASE DELTA CHAIN"/>
    <property type="match status" value="1"/>
</dbReference>
<dbReference type="NCBIfam" id="NF004403">
    <property type="entry name" value="PRK05758.2-4"/>
    <property type="match status" value="1"/>
</dbReference>
<evidence type="ECO:0000256" key="7">
    <source>
        <dbReference type="ARBA" id="ARBA00023310"/>
    </source>
</evidence>
<dbReference type="InterPro" id="IPR026015">
    <property type="entry name" value="ATP_synth_OSCP/delta_N_sf"/>
</dbReference>
<evidence type="ECO:0000313" key="10">
    <source>
        <dbReference type="Proteomes" id="UP000241639"/>
    </source>
</evidence>
<dbReference type="PROSITE" id="PS00389">
    <property type="entry name" value="ATPASE_DELTA"/>
    <property type="match status" value="1"/>
</dbReference>
<dbReference type="HAMAP" id="MF_01416">
    <property type="entry name" value="ATP_synth_delta_bact"/>
    <property type="match status" value="1"/>
</dbReference>
<sequence>MSIVANRYAKALFETASEKGELESVEREIVAVAAVFHENADLRKWLEHPKVTVEEKKNLFAKLFPELSLLTRNLLHLLVERRRELEVEGIAATYQRLTMERRGVVEAEVVSAVPLAEADEQELIAAFQKRIGKTIQIKNRVDSDILGGVIVKIGDRLYDGSLKTKLDRFHKNVAVSHVGK</sequence>
<keyword evidence="5 8" id="KW-0472">Membrane</keyword>
<dbReference type="EMBL" id="PZZP01000002">
    <property type="protein sequence ID" value="PTM56753.1"/>
    <property type="molecule type" value="Genomic_DNA"/>
</dbReference>
<evidence type="ECO:0000313" key="9">
    <source>
        <dbReference type="EMBL" id="PTM56753.1"/>
    </source>
</evidence>
<protein>
    <recommendedName>
        <fullName evidence="8">ATP synthase subunit delta</fullName>
    </recommendedName>
    <alternativeName>
        <fullName evidence="8">ATP synthase F(1) sector subunit delta</fullName>
    </alternativeName>
    <alternativeName>
        <fullName evidence="8">F-type ATPase subunit delta</fullName>
        <shortName evidence="8">F-ATPase subunit delta</shortName>
    </alternativeName>
</protein>
<comment type="caution">
    <text evidence="9">The sequence shown here is derived from an EMBL/GenBank/DDBJ whole genome shotgun (WGS) entry which is preliminary data.</text>
</comment>
<keyword evidence="10" id="KW-1185">Reference proteome</keyword>
<dbReference type="GO" id="GO:0046933">
    <property type="term" value="F:proton-transporting ATP synthase activity, rotational mechanism"/>
    <property type="evidence" value="ECO:0007669"/>
    <property type="project" value="UniProtKB-UniRule"/>
</dbReference>
<keyword evidence="4 8" id="KW-0406">Ion transport</keyword>
<dbReference type="PRINTS" id="PR00125">
    <property type="entry name" value="ATPASEDELTA"/>
</dbReference>
<dbReference type="Gene3D" id="1.10.520.20">
    <property type="entry name" value="N-terminal domain of the delta subunit of the F1F0-ATP synthase"/>
    <property type="match status" value="1"/>
</dbReference>
<name>A0A2T4Z4D7_9BACL</name>
<dbReference type="RefSeq" id="WP_107728059.1">
    <property type="nucleotide sequence ID" value="NZ_PZZP01000002.1"/>
</dbReference>
<dbReference type="Proteomes" id="UP000241639">
    <property type="component" value="Unassembled WGS sequence"/>
</dbReference>
<dbReference type="GO" id="GO:0045259">
    <property type="term" value="C:proton-transporting ATP synthase complex"/>
    <property type="evidence" value="ECO:0007669"/>
    <property type="project" value="UniProtKB-KW"/>
</dbReference>
<dbReference type="Pfam" id="PF00213">
    <property type="entry name" value="OSCP"/>
    <property type="match status" value="1"/>
</dbReference>
<evidence type="ECO:0000256" key="5">
    <source>
        <dbReference type="ARBA" id="ARBA00023136"/>
    </source>
</evidence>
<evidence type="ECO:0000256" key="8">
    <source>
        <dbReference type="HAMAP-Rule" id="MF_01416"/>
    </source>
</evidence>
<dbReference type="OrthoDB" id="9802471at2"/>
<comment type="function">
    <text evidence="8">F(1)F(0) ATP synthase produces ATP from ADP in the presence of a proton or sodium gradient. F-type ATPases consist of two structural domains, F(1) containing the extramembraneous catalytic core and F(0) containing the membrane proton channel, linked together by a central stalk and a peripheral stalk. During catalysis, ATP synthesis in the catalytic domain of F(1) is coupled via a rotary mechanism of the central stalk subunits to proton translocation.</text>
</comment>
<evidence type="ECO:0000256" key="4">
    <source>
        <dbReference type="ARBA" id="ARBA00023065"/>
    </source>
</evidence>
<accession>A0A2T4Z4D7</accession>
<comment type="similarity">
    <text evidence="8">Belongs to the ATPase delta chain family.</text>
</comment>
<comment type="subcellular location">
    <subcellularLocation>
        <location evidence="8">Cell membrane</location>
        <topology evidence="8">Peripheral membrane protein</topology>
    </subcellularLocation>
    <subcellularLocation>
        <location evidence="1">Membrane</location>
    </subcellularLocation>
</comment>
<proteinExistence type="inferred from homology"/>
<keyword evidence="8" id="KW-1003">Cell membrane</keyword>
<organism evidence="9 10">
    <name type="scientific">Desmospora activa DSM 45169</name>
    <dbReference type="NCBI Taxonomy" id="1121389"/>
    <lineage>
        <taxon>Bacteria</taxon>
        <taxon>Bacillati</taxon>
        <taxon>Bacillota</taxon>
        <taxon>Bacilli</taxon>
        <taxon>Bacillales</taxon>
        <taxon>Thermoactinomycetaceae</taxon>
        <taxon>Desmospora</taxon>
    </lineage>
</organism>
<keyword evidence="2 8" id="KW-0813">Transport</keyword>
<dbReference type="AlphaFoldDB" id="A0A2T4Z4D7"/>
<keyword evidence="6 8" id="KW-0139">CF(1)</keyword>
<keyword evidence="3 8" id="KW-0375">Hydrogen ion transport</keyword>
<dbReference type="InterPro" id="IPR000711">
    <property type="entry name" value="ATPase_OSCP/dsu"/>
</dbReference>
<dbReference type="NCBIfam" id="NF004402">
    <property type="entry name" value="PRK05758.2-2"/>
    <property type="match status" value="1"/>
</dbReference>
<evidence type="ECO:0000256" key="2">
    <source>
        <dbReference type="ARBA" id="ARBA00022448"/>
    </source>
</evidence>
<dbReference type="NCBIfam" id="TIGR01145">
    <property type="entry name" value="ATP_synt_delta"/>
    <property type="match status" value="1"/>
</dbReference>